<proteinExistence type="inferred from homology"/>
<evidence type="ECO:0000256" key="1">
    <source>
        <dbReference type="ARBA" id="ARBA00001013"/>
    </source>
</evidence>
<feature type="domain" description="Glycosyl hydrolase family 30 TIM-barrel" evidence="7">
    <location>
        <begin position="356"/>
        <end position="475"/>
    </location>
</feature>
<dbReference type="AlphaFoldDB" id="A0A7R9EEM2"/>
<dbReference type="GO" id="GO:0006680">
    <property type="term" value="P:glucosylceramide catabolic process"/>
    <property type="evidence" value="ECO:0007669"/>
    <property type="project" value="TreeGrafter"/>
</dbReference>
<keyword evidence="6" id="KW-0746">Sphingolipid metabolism</keyword>
<evidence type="ECO:0000256" key="4">
    <source>
        <dbReference type="ARBA" id="ARBA00022729"/>
    </source>
</evidence>
<keyword evidence="4" id="KW-0732">Signal</keyword>
<evidence type="ECO:0000313" key="9">
    <source>
        <dbReference type="EMBL" id="CAD7432567.1"/>
    </source>
</evidence>
<sequence length="544" mass="61398">MSMPLSTPVTRKRMLRSTHVFSHRQLSPSGIPSAGLTFTTADDCVRLWGDVSYACVCNATYCDDITPAELESLPSGQFRHYTSDIRHYRLWRTTEDFKAEANNETSTAYFTLDLSKLYQEILGFGGAMTDSAALNIANLSAPAQELLLRSFFSSEGQEFSFIRTPMAASDFSVRHYVYDDVAGDVTLQNFSLVAEDLQFKIPYLKRAQELSPGKIKIFTAPWNVPDWIKVKRGTTLGPISEEFYQVWADYFVRFFEAYSEEGVDFWGLTPENEPQFLNRGGWTPETMAPWVVNYLKPALDKAGFGHLKLMICDDQRTNVPNWSENVSEDKTEGRRNFGGSRRAPITMWINEQMRNISSGLAVHFYMDSVNNTDILDRVHQDFPEKFILYTEACNGTGKPVVIGSWDRGEGYSSDIIQVLTHWGSGWVDWNLALNPDGGPNIEGIFVDAQVIVNSTSDEFYKQPIFYHLAHFAKFVPSGSRRADLTTEDGKGVEGVAFLTQDGVAVIVLLNRSDSNLTVVITDKEQRNVEVLVEKRTIHTILYNN</sequence>
<organism evidence="9">
    <name type="scientific">Timema monikensis</name>
    <dbReference type="NCBI Taxonomy" id="170555"/>
    <lineage>
        <taxon>Eukaryota</taxon>
        <taxon>Metazoa</taxon>
        <taxon>Ecdysozoa</taxon>
        <taxon>Arthropoda</taxon>
        <taxon>Hexapoda</taxon>
        <taxon>Insecta</taxon>
        <taxon>Pterygota</taxon>
        <taxon>Neoptera</taxon>
        <taxon>Polyneoptera</taxon>
        <taxon>Phasmatodea</taxon>
        <taxon>Timematodea</taxon>
        <taxon>Timematoidea</taxon>
        <taxon>Timematidae</taxon>
        <taxon>Timema</taxon>
    </lineage>
</organism>
<dbReference type="GO" id="GO:0016020">
    <property type="term" value="C:membrane"/>
    <property type="evidence" value="ECO:0007669"/>
    <property type="project" value="GOC"/>
</dbReference>
<dbReference type="Pfam" id="PF02055">
    <property type="entry name" value="Glyco_hydro_30"/>
    <property type="match status" value="2"/>
</dbReference>
<evidence type="ECO:0000256" key="2">
    <source>
        <dbReference type="ARBA" id="ARBA00005382"/>
    </source>
</evidence>
<dbReference type="GO" id="GO:0004348">
    <property type="term" value="F:glucosylceramidase activity"/>
    <property type="evidence" value="ECO:0007669"/>
    <property type="project" value="UniProtKB-EC"/>
</dbReference>
<dbReference type="EMBL" id="OB795694">
    <property type="protein sequence ID" value="CAD7432567.1"/>
    <property type="molecule type" value="Genomic_DNA"/>
</dbReference>
<feature type="domain" description="Glycosyl hydrolase family 30 TIM-barrel" evidence="7">
    <location>
        <begin position="121"/>
        <end position="331"/>
    </location>
</feature>
<feature type="domain" description="Glycosyl hydrolase family 30 beta sandwich" evidence="8">
    <location>
        <begin position="478"/>
        <end position="540"/>
    </location>
</feature>
<dbReference type="EC" id="3.2.1.45" evidence="3 6"/>
<dbReference type="Pfam" id="PF17189">
    <property type="entry name" value="Glyco_hydro_30C"/>
    <property type="match status" value="1"/>
</dbReference>
<dbReference type="InterPro" id="IPR017853">
    <property type="entry name" value="GH"/>
</dbReference>
<accession>A0A7R9EEM2</accession>
<keyword evidence="6" id="KW-0326">Glycosidase</keyword>
<evidence type="ECO:0000256" key="5">
    <source>
        <dbReference type="ARBA" id="ARBA00022801"/>
    </source>
</evidence>
<dbReference type="PRINTS" id="PR00843">
    <property type="entry name" value="GLHYDRLASE30"/>
</dbReference>
<keyword evidence="5 6" id="KW-0378">Hydrolase</keyword>
<dbReference type="InterPro" id="IPR033452">
    <property type="entry name" value="GH30_C"/>
</dbReference>
<evidence type="ECO:0000259" key="7">
    <source>
        <dbReference type="Pfam" id="PF02055"/>
    </source>
</evidence>
<comment type="similarity">
    <text evidence="2 6">Belongs to the glycosyl hydrolase 30 family.</text>
</comment>
<evidence type="ECO:0000256" key="6">
    <source>
        <dbReference type="RuleBase" id="RU361188"/>
    </source>
</evidence>
<protein>
    <recommendedName>
        <fullName evidence="3 6">Glucosylceramidase</fullName>
        <ecNumber evidence="3 6">3.2.1.45</ecNumber>
    </recommendedName>
</protein>
<dbReference type="Gene3D" id="3.20.20.80">
    <property type="entry name" value="Glycosidases"/>
    <property type="match status" value="1"/>
</dbReference>
<name>A0A7R9EEM2_9NEOP</name>
<dbReference type="PANTHER" id="PTHR11069:SF23">
    <property type="entry name" value="LYSOSOMAL ACID GLUCOSYLCERAMIDASE"/>
    <property type="match status" value="1"/>
</dbReference>
<dbReference type="InterPro" id="IPR033453">
    <property type="entry name" value="Glyco_hydro_30_TIM-barrel"/>
</dbReference>
<keyword evidence="6" id="KW-0443">Lipid metabolism</keyword>
<dbReference type="PANTHER" id="PTHR11069">
    <property type="entry name" value="GLUCOSYLCERAMIDASE"/>
    <property type="match status" value="1"/>
</dbReference>
<reference evidence="9" key="1">
    <citation type="submission" date="2020-11" db="EMBL/GenBank/DDBJ databases">
        <authorList>
            <person name="Tran Van P."/>
        </authorList>
    </citation>
    <scope>NUCLEOTIDE SEQUENCE</scope>
</reference>
<evidence type="ECO:0000259" key="8">
    <source>
        <dbReference type="Pfam" id="PF17189"/>
    </source>
</evidence>
<dbReference type="InterPro" id="IPR001139">
    <property type="entry name" value="Glyco_hydro_30"/>
</dbReference>
<comment type="catalytic activity">
    <reaction evidence="1">
        <text>a beta-D-glucosyl-(1&lt;-&gt;1')-N-acylsphing-4-enine + H2O = an N-acylsphing-4-enine + D-glucose</text>
        <dbReference type="Rhea" id="RHEA:13269"/>
        <dbReference type="ChEBI" id="CHEBI:4167"/>
        <dbReference type="ChEBI" id="CHEBI:15377"/>
        <dbReference type="ChEBI" id="CHEBI:22801"/>
        <dbReference type="ChEBI" id="CHEBI:52639"/>
        <dbReference type="EC" id="3.2.1.45"/>
    </reaction>
    <physiologicalReaction direction="left-to-right" evidence="1">
        <dbReference type="Rhea" id="RHEA:13270"/>
    </physiologicalReaction>
</comment>
<dbReference type="SUPFAM" id="SSF51445">
    <property type="entry name" value="(Trans)glycosidases"/>
    <property type="match status" value="1"/>
</dbReference>
<evidence type="ECO:0000256" key="3">
    <source>
        <dbReference type="ARBA" id="ARBA00012658"/>
    </source>
</evidence>
<gene>
    <name evidence="9" type="ORF">TMSB3V08_LOCUS9272</name>
</gene>